<evidence type="ECO:0000313" key="4">
    <source>
        <dbReference type="Proteomes" id="UP000639051"/>
    </source>
</evidence>
<dbReference type="InterPro" id="IPR006680">
    <property type="entry name" value="Amidohydro-rel"/>
</dbReference>
<dbReference type="Proteomes" id="UP000639051">
    <property type="component" value="Unassembled WGS sequence"/>
</dbReference>
<evidence type="ECO:0000313" key="3">
    <source>
        <dbReference type="EMBL" id="MBL0707182.1"/>
    </source>
</evidence>
<evidence type="ECO:0000259" key="2">
    <source>
        <dbReference type="Pfam" id="PF04909"/>
    </source>
</evidence>
<dbReference type="RefSeq" id="WP_189693635.1">
    <property type="nucleotide sequence ID" value="NZ_BNCM01000006.1"/>
</dbReference>
<name>A0ABS1K794_9MICC</name>
<accession>A0ABS1K794</accession>
<organism evidence="3 4">
    <name type="scientific">Sinomonas cellulolyticus</name>
    <dbReference type="NCBI Taxonomy" id="2801916"/>
    <lineage>
        <taxon>Bacteria</taxon>
        <taxon>Bacillati</taxon>
        <taxon>Actinomycetota</taxon>
        <taxon>Actinomycetes</taxon>
        <taxon>Micrococcales</taxon>
        <taxon>Micrococcaceae</taxon>
        <taxon>Sinomonas</taxon>
    </lineage>
</organism>
<reference evidence="3 4" key="1">
    <citation type="submission" date="2021-01" db="EMBL/GenBank/DDBJ databases">
        <title>Genome public.</title>
        <authorList>
            <person name="Liu C."/>
            <person name="Sun Q."/>
        </authorList>
    </citation>
    <scope>NUCLEOTIDE SEQUENCE [LARGE SCALE GENOMIC DNA]</scope>
    <source>
        <strain evidence="3 4">JC656</strain>
    </source>
</reference>
<comment type="caution">
    <text evidence="3">The sequence shown here is derived from an EMBL/GenBank/DDBJ whole genome shotgun (WGS) entry which is preliminary data.</text>
</comment>
<proteinExistence type="predicted"/>
<feature type="domain" description="Amidohydrolase-related" evidence="2">
    <location>
        <begin position="3"/>
        <end position="339"/>
    </location>
</feature>
<dbReference type="PANTHER" id="PTHR21240">
    <property type="entry name" value="2-AMINO-3-CARBOXYLMUCONATE-6-SEMIALDEHYDE DECARBOXYLASE"/>
    <property type="match status" value="1"/>
</dbReference>
<protein>
    <submittedName>
        <fullName evidence="3">Amidohydrolase</fullName>
    </submittedName>
</protein>
<dbReference type="SUPFAM" id="SSF51556">
    <property type="entry name" value="Metallo-dependent hydrolases"/>
    <property type="match status" value="1"/>
</dbReference>
<dbReference type="PANTHER" id="PTHR21240:SF28">
    <property type="entry name" value="ISO-OROTATE DECARBOXYLASE (EUROFUNG)"/>
    <property type="match status" value="1"/>
</dbReference>
<sequence>MIIDIHGHVSSPAELYAYRSILTAGRGAHGRAGIKLKTEAVLRAAERHVGLLDRVGTDVQFISPRPFQLMHAESPAKIVDWWTRATNDAVAAQVEAFPERFRGVAALPQAVGTEPEAWLDELERAVLELGFIGVLINPDPAEGQELGIPRVGHEWWYPLFAKLEELGVPALIHAAGCRSDRENYSEHMITEASRTAISLANSRVFEHFPNLSLIVSHGGGSVPYQVGRWRAARYLEYTQVEAYDNKDGEAPPEIESFDDSLRRLYFDSLVHDRKALALLVQTVGADRVMLGTEVPGSGSPIDPLTGNQYDDLTRSIQSYDWLDEADRALILEGTARRLYTRLPRSGR</sequence>
<gene>
    <name evidence="3" type="ORF">JJE72_16940</name>
</gene>
<dbReference type="Gene3D" id="3.20.20.140">
    <property type="entry name" value="Metal-dependent hydrolases"/>
    <property type="match status" value="1"/>
</dbReference>
<keyword evidence="4" id="KW-1185">Reference proteome</keyword>
<dbReference type="InterPro" id="IPR032465">
    <property type="entry name" value="ACMSD"/>
</dbReference>
<keyword evidence="1" id="KW-0456">Lyase</keyword>
<dbReference type="InterPro" id="IPR032466">
    <property type="entry name" value="Metal_Hydrolase"/>
</dbReference>
<evidence type="ECO:0000256" key="1">
    <source>
        <dbReference type="ARBA" id="ARBA00023239"/>
    </source>
</evidence>
<dbReference type="Pfam" id="PF04909">
    <property type="entry name" value="Amidohydro_2"/>
    <property type="match status" value="1"/>
</dbReference>
<dbReference type="EMBL" id="JAERRC010000046">
    <property type="protein sequence ID" value="MBL0707182.1"/>
    <property type="molecule type" value="Genomic_DNA"/>
</dbReference>